<evidence type="ECO:0000313" key="2">
    <source>
        <dbReference type="Proteomes" id="UP001604277"/>
    </source>
</evidence>
<dbReference type="Proteomes" id="UP001604277">
    <property type="component" value="Unassembled WGS sequence"/>
</dbReference>
<name>A0ABD1WLJ6_9LAMI</name>
<keyword evidence="2" id="KW-1185">Reference proteome</keyword>
<reference evidence="2" key="1">
    <citation type="submission" date="2024-07" db="EMBL/GenBank/DDBJ databases">
        <title>Two chromosome-level genome assemblies of Korean endemic species Abeliophyllum distichum and Forsythia ovata (Oleaceae).</title>
        <authorList>
            <person name="Jang H."/>
        </authorList>
    </citation>
    <scope>NUCLEOTIDE SEQUENCE [LARGE SCALE GENOMIC DNA]</scope>
</reference>
<dbReference type="EMBL" id="JBFOLJ010000003">
    <property type="protein sequence ID" value="KAL2549543.1"/>
    <property type="molecule type" value="Genomic_DNA"/>
</dbReference>
<comment type="caution">
    <text evidence="1">The sequence shown here is derived from an EMBL/GenBank/DDBJ whole genome shotgun (WGS) entry which is preliminary data.</text>
</comment>
<proteinExistence type="predicted"/>
<organism evidence="1 2">
    <name type="scientific">Forsythia ovata</name>
    <dbReference type="NCBI Taxonomy" id="205694"/>
    <lineage>
        <taxon>Eukaryota</taxon>
        <taxon>Viridiplantae</taxon>
        <taxon>Streptophyta</taxon>
        <taxon>Embryophyta</taxon>
        <taxon>Tracheophyta</taxon>
        <taxon>Spermatophyta</taxon>
        <taxon>Magnoliopsida</taxon>
        <taxon>eudicotyledons</taxon>
        <taxon>Gunneridae</taxon>
        <taxon>Pentapetalae</taxon>
        <taxon>asterids</taxon>
        <taxon>lamiids</taxon>
        <taxon>Lamiales</taxon>
        <taxon>Oleaceae</taxon>
        <taxon>Forsythieae</taxon>
        <taxon>Forsythia</taxon>
    </lineage>
</organism>
<gene>
    <name evidence="1" type="ORF">Fot_11073</name>
</gene>
<accession>A0ABD1WLJ6</accession>
<sequence>MGGPASSRSTKKRYKRIFAKIRKSSVEGDSLAPTEVVDLFEDDNYPVVDIEINSKLMAHCVNESICANFVDKHPSIVRKTMFTFERQVTLLGELLYSAAEKTKVGDDRTERALMDEQEATKKFSIVSDAQMKKENGAL</sequence>
<dbReference type="AlphaFoldDB" id="A0ABD1WLJ6"/>
<evidence type="ECO:0000313" key="1">
    <source>
        <dbReference type="EMBL" id="KAL2549543.1"/>
    </source>
</evidence>
<protein>
    <submittedName>
        <fullName evidence="1">Uncharacterized protein</fullName>
    </submittedName>
</protein>